<dbReference type="InterPro" id="IPR011646">
    <property type="entry name" value="KAP_P-loop"/>
</dbReference>
<keyword evidence="1" id="KW-0812">Transmembrane</keyword>
<feature type="transmembrane region" description="Helical" evidence="1">
    <location>
        <begin position="132"/>
        <end position="149"/>
    </location>
</feature>
<evidence type="ECO:0000313" key="3">
    <source>
        <dbReference type="EMBL" id="SMP10673.1"/>
    </source>
</evidence>
<evidence type="ECO:0000259" key="2">
    <source>
        <dbReference type="Pfam" id="PF07693"/>
    </source>
</evidence>
<name>A0ABY1NIY4_9FLAO</name>
<accession>A0ABY1NIY4</accession>
<dbReference type="Proteomes" id="UP001157960">
    <property type="component" value="Unassembled WGS sequence"/>
</dbReference>
<keyword evidence="4" id="KW-1185">Reference proteome</keyword>
<evidence type="ECO:0000256" key="1">
    <source>
        <dbReference type="SAM" id="Phobius"/>
    </source>
</evidence>
<dbReference type="RefSeq" id="WP_283421275.1">
    <property type="nucleotide sequence ID" value="NZ_FXTZ01000002.1"/>
</dbReference>
<dbReference type="EMBL" id="FXTZ01000002">
    <property type="protein sequence ID" value="SMP10673.1"/>
    <property type="molecule type" value="Genomic_DNA"/>
</dbReference>
<keyword evidence="1" id="KW-1133">Transmembrane helix</keyword>
<reference evidence="3 4" key="1">
    <citation type="submission" date="2017-05" db="EMBL/GenBank/DDBJ databases">
        <authorList>
            <person name="Varghese N."/>
            <person name="Submissions S."/>
        </authorList>
    </citation>
    <scope>NUCLEOTIDE SEQUENCE [LARGE SCALE GENOMIC DNA]</scope>
    <source>
        <strain evidence="3 4">DSM 28214</strain>
    </source>
</reference>
<dbReference type="SUPFAM" id="SSF52540">
    <property type="entry name" value="P-loop containing nucleoside triphosphate hydrolases"/>
    <property type="match status" value="1"/>
</dbReference>
<sequence length="1060" mass="124411">MTENSTNEKVLKFLTNQLLGEDLFENKSQDKIAQVISDKIINDPEFKIIGIDGEWGSGKSNLVRLLDKKLENTHKFFVYDVWGHQEDEQRHSILSEITDFITITGIVNGKNDWNEKLKILTSKQKNTTITNIPHLSIGFIISLLLIIYIPTVNTFAKGLHFYWQIILVILPILLLFSLFVYYYLRLRNKGLNDKQNKLTAFQRFKKYSFDATQQLFKIYNNQKVDETKIELISEKEPTVKEFRSWMRDIDSDLNQKVVIVFDNFDRLPKRHILNIWSSIHIFFAEEKYKNIKVIIPFDREHIQNAFKELNGSDTKFGDDYVNKTFDIVFRITLPIMSNWKKFFTDQWKKAFASYDEDELRLVVQVYEFLNRRITPREIISFINEILTIKLLDNNFKERYVAIFVLKKDDILKNPLNAITNLEYLKGLQAFYSNDKDFAKQLTAIVYHIDVEKAIELIYTQELKDSMNKNDVEQFNKICKSEFIDSIFNSAITELEILENPILTLSKLNEETNLSKLHISQAWDLFYSRILGLDIGSKLEIEKWQLTLLKNISDDIYLSKLLANYYTLIDDSNIENYADLIDNISKDLGDDRISATLNEKPISASNYIKLIEYKSDDFEKYKFKPNYYQLDLHLSKLTIDEIFELEHTDILAKTAKFRQYRESLRTALNKFIDQNDIELANNTLVKIKETVKEAGDLKNLLEDVKVYNIYTNNTSSDLPIINELIAMRIAKGNTFSSSYKSTFNNVLNTEDEERAGKIAQIILQYISYGELLLLSKTFENAPLFRQIISSMFPLPSLKKTANVIDLINKYQEIKESLKIDDSELIIELNKWEINKDNFDVNKLDDEFINDSIKNLDSRMTKDFLEVFNTDFKNFDKDTYEAVFDNESDVHFKYFAYLELKNLTQESLDVYENKFIELLKTGNTISKQWWVILKVYDSNNSNISIINTFKNILDGILNSSIVLNVGKAKNLLPYFIKYNLLQDRFDVFRLVIKNDFLSDTTFIELLINNSDYIKTIYRNVLQQDKDGFRNLLNEKRDDNTEFEKLAKALDIRRSPNDKSEKN</sequence>
<dbReference type="InterPro" id="IPR027417">
    <property type="entry name" value="P-loop_NTPase"/>
</dbReference>
<feature type="domain" description="KAP NTPase" evidence="2">
    <location>
        <begin position="32"/>
        <end position="388"/>
    </location>
</feature>
<feature type="transmembrane region" description="Helical" evidence="1">
    <location>
        <begin position="161"/>
        <end position="184"/>
    </location>
</feature>
<dbReference type="Pfam" id="PF07693">
    <property type="entry name" value="KAP_NTPase"/>
    <property type="match status" value="1"/>
</dbReference>
<organism evidence="3 4">
    <name type="scientific">Chryseobacterium profundimaris</name>
    <dbReference type="NCBI Taxonomy" id="1387275"/>
    <lineage>
        <taxon>Bacteria</taxon>
        <taxon>Pseudomonadati</taxon>
        <taxon>Bacteroidota</taxon>
        <taxon>Flavobacteriia</taxon>
        <taxon>Flavobacteriales</taxon>
        <taxon>Weeksellaceae</taxon>
        <taxon>Chryseobacterium group</taxon>
        <taxon>Chryseobacterium</taxon>
    </lineage>
</organism>
<evidence type="ECO:0000313" key="4">
    <source>
        <dbReference type="Proteomes" id="UP001157960"/>
    </source>
</evidence>
<comment type="caution">
    <text evidence="3">The sequence shown here is derived from an EMBL/GenBank/DDBJ whole genome shotgun (WGS) entry which is preliminary data.</text>
</comment>
<protein>
    <submittedName>
        <fullName evidence="3">KAP family P-loop domain-containing protein</fullName>
    </submittedName>
</protein>
<proteinExistence type="predicted"/>
<keyword evidence="1" id="KW-0472">Membrane</keyword>
<gene>
    <name evidence="3" type="ORF">SAMN06264346_102229</name>
</gene>